<evidence type="ECO:0000313" key="10">
    <source>
        <dbReference type="EMBL" id="SMO32345.1"/>
    </source>
</evidence>
<keyword evidence="5 10" id="KW-0418">Kinase</keyword>
<dbReference type="Pfam" id="PF08378">
    <property type="entry name" value="NERD"/>
    <property type="match status" value="1"/>
</dbReference>
<dbReference type="SMART" id="SM00220">
    <property type="entry name" value="S_TKc"/>
    <property type="match status" value="1"/>
</dbReference>
<keyword evidence="11" id="KW-1185">Reference proteome</keyword>
<keyword evidence="2 10" id="KW-0723">Serine/threonine-protein kinase</keyword>
<keyword evidence="4" id="KW-0547">Nucleotide-binding</keyword>
<feature type="region of interest" description="Disordered" evidence="7">
    <location>
        <begin position="1327"/>
        <end position="1354"/>
    </location>
</feature>
<keyword evidence="3" id="KW-0808">Transferase</keyword>
<dbReference type="Proteomes" id="UP000315460">
    <property type="component" value="Unassembled WGS sequence"/>
</dbReference>
<comment type="caution">
    <text evidence="10">The sequence shown here is derived from an EMBL/GenBank/DDBJ whole genome shotgun (WGS) entry which is preliminary data.</text>
</comment>
<evidence type="ECO:0000259" key="9">
    <source>
        <dbReference type="PROSITE" id="PS50965"/>
    </source>
</evidence>
<dbReference type="EC" id="2.7.11.1" evidence="1"/>
<evidence type="ECO:0000256" key="4">
    <source>
        <dbReference type="ARBA" id="ARBA00022741"/>
    </source>
</evidence>
<dbReference type="PANTHER" id="PTHR43289">
    <property type="entry name" value="MITOGEN-ACTIVATED PROTEIN KINASE KINASE KINASE 20-RELATED"/>
    <property type="match status" value="1"/>
</dbReference>
<evidence type="ECO:0000256" key="6">
    <source>
        <dbReference type="ARBA" id="ARBA00022840"/>
    </source>
</evidence>
<gene>
    <name evidence="10" type="ORF">SAMN06265174_10126</name>
</gene>
<dbReference type="RefSeq" id="WP_154827453.1">
    <property type="nucleotide sequence ID" value="NZ_BAAAQH010000004.1"/>
</dbReference>
<evidence type="ECO:0000313" key="11">
    <source>
        <dbReference type="Proteomes" id="UP000315460"/>
    </source>
</evidence>
<dbReference type="SUPFAM" id="SSF56112">
    <property type="entry name" value="Protein kinase-like (PK-like)"/>
    <property type="match status" value="2"/>
</dbReference>
<feature type="domain" description="Protein kinase" evidence="8">
    <location>
        <begin position="202"/>
        <end position="516"/>
    </location>
</feature>
<dbReference type="PROSITE" id="PS50965">
    <property type="entry name" value="NERD"/>
    <property type="match status" value="1"/>
</dbReference>
<evidence type="ECO:0000256" key="7">
    <source>
        <dbReference type="SAM" id="MobiDB-lite"/>
    </source>
</evidence>
<feature type="domain" description="NERD" evidence="9">
    <location>
        <begin position="14"/>
        <end position="131"/>
    </location>
</feature>
<dbReference type="InterPro" id="IPR011009">
    <property type="entry name" value="Kinase-like_dom_sf"/>
</dbReference>
<feature type="domain" description="Protein kinase" evidence="8">
    <location>
        <begin position="553"/>
        <end position="818"/>
    </location>
</feature>
<proteinExistence type="predicted"/>
<evidence type="ECO:0000256" key="5">
    <source>
        <dbReference type="ARBA" id="ARBA00022777"/>
    </source>
</evidence>
<name>A0ABY1MVQ4_9ACTN</name>
<dbReference type="Pfam" id="PF00069">
    <property type="entry name" value="Pkinase"/>
    <property type="match status" value="1"/>
</dbReference>
<evidence type="ECO:0000259" key="8">
    <source>
        <dbReference type="PROSITE" id="PS50011"/>
    </source>
</evidence>
<dbReference type="InterPro" id="IPR000719">
    <property type="entry name" value="Prot_kinase_dom"/>
</dbReference>
<keyword evidence="6" id="KW-0067">ATP-binding</keyword>
<reference evidence="10 11" key="1">
    <citation type="submission" date="2017-05" db="EMBL/GenBank/DDBJ databases">
        <authorList>
            <person name="Varghese N."/>
            <person name="Submissions S."/>
        </authorList>
    </citation>
    <scope>NUCLEOTIDE SEQUENCE [LARGE SCALE GENOMIC DNA]</scope>
    <source>
        <strain evidence="10 11">DSM 45139</strain>
    </source>
</reference>
<sequence length="1354" mass="147190">MLQNSPRWKEVSRSAFEHEKQGLALLANAVPDSAPYRVWANFEFQDGHGQWHEVDALVVGQSRIHLLELKSYYGKIGGDEHRWVTDRGGRVDSMRSPMVATRRKAQRFKSRLEQEIARIARDKDEDPHIRDVAAKVGRLPWIQEAVFLHDPGVTSHLPTDKAHNIFGVDPADFPGREVHTNLPPIADRVQEPVGRERISEALSILIALAMRRIAGITVRDHLAGSYLLHDRIDSPDPRFHEWEGEHRETHEPIRARVLNVEAAATEGERMRMRRTLRREYELLSGLGNEHIVAPRSMETLRGTSDEVVIYPALPDHRPLDVALPGAKLSARERVEIVRQVADALLYAHRHQVAHRGLDPTTVLLNAALLATRPVDSYGRIEVKVDGWSGAGAAEASGTVLGATGSATAMPGDELAGRVYLAPEASGILTPDRMAADLFSLGAVAYYVLTGGRAPAPDRSSLLDRLERDRGLDMSAVTSEFDQDLRELVMDATAATVEARNKKFDVTNASQGLSPVIGFERRLSKAGRPTHEQHATEMVDALRPMIDGVLEDRFVIKKVLGSGSTAVGLQVEDLSDDSTDKTKVLKVARDERAAERLAAEAEVLRSLGQGLPAKYSSLFVALLEGPMVVHDRRTCLLLTDCGEVSLASMLQLGRISQDRFWRFAANLADMLVALEAAGVAHRDIKPANLGIVGRGRGQHLALFDFSASRESLQHTQVGTGVYRDPFLGRRSRRIADSSAERYSAGVVLLEMATGETPRYGDGVSEPSLTDGHVAIDVDSLPPEWSREVADGMSAIFTGLLDGDLGARFGSAQEFRDALAAVSASVTAGGKETGTRGTTTRVPSPGGEFTTTVTAVALPTLPELAEELLRASGNSRTSDHRLVRTILGRGEGAPEDPFQAMSRYAEPLRLSAGRIPQLTGKFPALWQSSPSLRAAFEEIRAATRREIVRRGGVASIRQIAGALEQSLPSGQGHRDSERLRLGVLRMFDLGLHRAETAGGSQVELLRRGRAARVIGMSVHPEWARPLVVELNRAAHDLLAEPGVRHVPSELVHAELRGAAKAVLAGAAEAESHLDPLTLAELAVAGDDELALTATGDLYSTAMELPELLALTLPRTAQQFDLSLLKDLIRARFPELRTREPRREDVEAVLAEHMPGMAWDLQHRDFRYPQQSTGLSMVHTRTPSALVTDRSGTEDPLIDQLARSASGAGFVSVSVPYGRGDEIAGKLAARLGGQVVDLSAEVLSSVDSLLETSGQLDKRGDFLRLPPEQVRGVMEANVRTVLDNVDAADGAALVLTEASLLAEYAQLSQLARWTDLTAPPRRPVVLVTGRAKDAPGQPDQVDGRPLPITSDSQLVSV</sequence>
<dbReference type="EMBL" id="FXTG01000001">
    <property type="protein sequence ID" value="SMO32345.1"/>
    <property type="molecule type" value="Genomic_DNA"/>
</dbReference>
<protein>
    <recommendedName>
        <fullName evidence="1">non-specific serine/threonine protein kinase</fullName>
        <ecNumber evidence="1">2.7.11.1</ecNumber>
    </recommendedName>
</protein>
<accession>A0ABY1MVQ4</accession>
<organism evidence="10 11">
    <name type="scientific">Dietzia kunjamensis subsp. schimae</name>
    <dbReference type="NCBI Taxonomy" id="498198"/>
    <lineage>
        <taxon>Bacteria</taxon>
        <taxon>Bacillati</taxon>
        <taxon>Actinomycetota</taxon>
        <taxon>Actinomycetes</taxon>
        <taxon>Mycobacteriales</taxon>
        <taxon>Dietziaceae</taxon>
        <taxon>Dietzia</taxon>
    </lineage>
</organism>
<dbReference type="InterPro" id="IPR011528">
    <property type="entry name" value="NERD"/>
</dbReference>
<evidence type="ECO:0000256" key="1">
    <source>
        <dbReference type="ARBA" id="ARBA00012513"/>
    </source>
</evidence>
<dbReference type="Gene3D" id="3.30.200.20">
    <property type="entry name" value="Phosphorylase Kinase, domain 1"/>
    <property type="match status" value="1"/>
</dbReference>
<dbReference type="GO" id="GO:0004674">
    <property type="term" value="F:protein serine/threonine kinase activity"/>
    <property type="evidence" value="ECO:0007669"/>
    <property type="project" value="UniProtKB-KW"/>
</dbReference>
<dbReference type="Gene3D" id="1.10.510.10">
    <property type="entry name" value="Transferase(Phosphotransferase) domain 1"/>
    <property type="match status" value="2"/>
</dbReference>
<evidence type="ECO:0000256" key="2">
    <source>
        <dbReference type="ARBA" id="ARBA00022527"/>
    </source>
</evidence>
<evidence type="ECO:0000256" key="3">
    <source>
        <dbReference type="ARBA" id="ARBA00022679"/>
    </source>
</evidence>
<dbReference type="PROSITE" id="PS50011">
    <property type="entry name" value="PROTEIN_KINASE_DOM"/>
    <property type="match status" value="2"/>
</dbReference>
<dbReference type="PANTHER" id="PTHR43289:SF6">
    <property type="entry name" value="SERINE_THREONINE-PROTEIN KINASE NEKL-3"/>
    <property type="match status" value="1"/>
</dbReference>